<dbReference type="InterPro" id="IPR053178">
    <property type="entry name" value="Osmoadaptation_assoc"/>
</dbReference>
<sequence>MGRAVGPLDKRRRVTRCQPCAQRRIKCQGGPPCDYCVRTSKTCRPQSPRAAPNVTAIIVACHPPPPSRNRSPPTPDDALFLDCFASFLQRRCHLTQAFVAAVATDLARLVHESAPVGDLAVAIGALDASRHGAVMASRGGRDARCAAFRAYGRAMRGLQARLSDPDAVTGDDVVWGTFLLGLFELMAEASGDGWATHMFYGTARVLQLAGPARVSLQQRRGLFGAFRVLEATRVIMYGEETFLAGEAWRGVTGVDDAEADCAANPMAEVLDLMIRASSFSKRFFKQIESIPPGERPCSPVIDDLAREGLTLFRTIHAWDAATPAQNPFADLARANHLALELFFCKNFTYYDCWLGRQVPRLEAGETDAHVEAVLRACEAVQRSNIPGALLLFPLRMAGANTADADADRKERILKLLGRVHAQGFVVADRITVDLHDFWQHEKQLAQAR</sequence>
<dbReference type="Proteomes" id="UP000078340">
    <property type="component" value="Unassembled WGS sequence"/>
</dbReference>
<organism evidence="2 3">
    <name type="scientific">Purpureocillium lilacinum</name>
    <name type="common">Paecilomyces lilacinus</name>
    <dbReference type="NCBI Taxonomy" id="33203"/>
    <lineage>
        <taxon>Eukaryota</taxon>
        <taxon>Fungi</taxon>
        <taxon>Dikarya</taxon>
        <taxon>Ascomycota</taxon>
        <taxon>Pezizomycotina</taxon>
        <taxon>Sordariomycetes</taxon>
        <taxon>Hypocreomycetidae</taxon>
        <taxon>Hypocreales</taxon>
        <taxon>Ophiocordycipitaceae</taxon>
        <taxon>Purpureocillium</taxon>
    </lineage>
</organism>
<dbReference type="OMA" id="TIYNWHT"/>
<proteinExistence type="predicted"/>
<evidence type="ECO:0000313" key="2">
    <source>
        <dbReference type="EMBL" id="OAQ93825.1"/>
    </source>
</evidence>
<name>A0A179HTM0_PURLI</name>
<dbReference type="AlphaFoldDB" id="A0A179HTM0"/>
<dbReference type="InterPro" id="IPR036864">
    <property type="entry name" value="Zn2-C6_fun-type_DNA-bd_sf"/>
</dbReference>
<dbReference type="Pfam" id="PF11951">
    <property type="entry name" value="Fungal_trans_2"/>
    <property type="match status" value="1"/>
</dbReference>
<keyword evidence="1" id="KW-0539">Nucleus</keyword>
<dbReference type="EMBL" id="LSBI01000002">
    <property type="protein sequence ID" value="OAQ93825.1"/>
    <property type="molecule type" value="Genomic_DNA"/>
</dbReference>
<evidence type="ECO:0000313" key="3">
    <source>
        <dbReference type="Proteomes" id="UP000078340"/>
    </source>
</evidence>
<dbReference type="GO" id="GO:0008270">
    <property type="term" value="F:zinc ion binding"/>
    <property type="evidence" value="ECO:0007669"/>
    <property type="project" value="InterPro"/>
</dbReference>
<dbReference type="PANTHER" id="PTHR38111">
    <property type="entry name" value="ZN(2)-C6 FUNGAL-TYPE DOMAIN-CONTAINING PROTEIN-RELATED"/>
    <property type="match status" value="1"/>
</dbReference>
<dbReference type="PANTHER" id="PTHR38111:SF2">
    <property type="entry name" value="FINGER DOMAIN PROTEIN, PUTATIVE (AFU_ORTHOLOGUE AFUA_1G01560)-RELATED"/>
    <property type="match status" value="1"/>
</dbReference>
<evidence type="ECO:0000256" key="1">
    <source>
        <dbReference type="ARBA" id="ARBA00023242"/>
    </source>
</evidence>
<dbReference type="GO" id="GO:0000981">
    <property type="term" value="F:DNA-binding transcription factor activity, RNA polymerase II-specific"/>
    <property type="evidence" value="ECO:0007669"/>
    <property type="project" value="InterPro"/>
</dbReference>
<protein>
    <submittedName>
        <fullName evidence="2">Fungal specific transcription factor domain-containing protein</fullName>
    </submittedName>
</protein>
<gene>
    <name evidence="2" type="ORF">VFPFJ_02988</name>
</gene>
<reference evidence="2 3" key="1">
    <citation type="submission" date="2016-02" db="EMBL/GenBank/DDBJ databases">
        <title>Biosynthesis of antibiotic leucinostatins and their inhibition on Phytophthora in bio-control Purpureocillium lilacinum.</title>
        <authorList>
            <person name="Wang G."/>
            <person name="Liu Z."/>
            <person name="Lin R."/>
            <person name="Li E."/>
            <person name="Mao Z."/>
            <person name="Ling J."/>
            <person name="Yin W."/>
            <person name="Xie B."/>
        </authorList>
    </citation>
    <scope>NUCLEOTIDE SEQUENCE [LARGE SCALE GENOMIC DNA]</scope>
    <source>
        <strain evidence="2">PLFJ-1</strain>
    </source>
</reference>
<dbReference type="InterPro" id="IPR021858">
    <property type="entry name" value="Fun_TF"/>
</dbReference>
<comment type="caution">
    <text evidence="2">The sequence shown here is derived from an EMBL/GenBank/DDBJ whole genome shotgun (WGS) entry which is preliminary data.</text>
</comment>
<dbReference type="SUPFAM" id="SSF57701">
    <property type="entry name" value="Zn2/Cys6 DNA-binding domain"/>
    <property type="match status" value="1"/>
</dbReference>
<accession>A0A179HTM0</accession>